<dbReference type="EMBL" id="KN846971">
    <property type="protein sequence ID" value="KIW81981.1"/>
    <property type="molecule type" value="Genomic_DNA"/>
</dbReference>
<accession>A0A0D2DW27</accession>
<dbReference type="RefSeq" id="XP_013285789.1">
    <property type="nucleotide sequence ID" value="XM_013430335.1"/>
</dbReference>
<dbReference type="VEuPathDB" id="FungiDB:Z517_05007"/>
<dbReference type="Proteomes" id="UP000053029">
    <property type="component" value="Unassembled WGS sequence"/>
</dbReference>
<name>A0A0D2DW27_9EURO</name>
<reference evidence="1 2" key="1">
    <citation type="submission" date="2015-01" db="EMBL/GenBank/DDBJ databases">
        <title>The Genome Sequence of Fonsecaea pedrosoi CBS 271.37.</title>
        <authorList>
            <consortium name="The Broad Institute Genomics Platform"/>
            <person name="Cuomo C."/>
            <person name="de Hoog S."/>
            <person name="Gorbushina A."/>
            <person name="Stielow B."/>
            <person name="Teixiera M."/>
            <person name="Abouelleil A."/>
            <person name="Chapman S.B."/>
            <person name="Priest M."/>
            <person name="Young S.K."/>
            <person name="Wortman J."/>
            <person name="Nusbaum C."/>
            <person name="Birren B."/>
        </authorList>
    </citation>
    <scope>NUCLEOTIDE SEQUENCE [LARGE SCALE GENOMIC DNA]</scope>
    <source>
        <strain evidence="1 2">CBS 271.37</strain>
    </source>
</reference>
<proteinExistence type="predicted"/>
<gene>
    <name evidence="1" type="ORF">Z517_05007</name>
</gene>
<protein>
    <submittedName>
        <fullName evidence="1">Uncharacterized protein</fullName>
    </submittedName>
</protein>
<keyword evidence="2" id="KW-1185">Reference proteome</keyword>
<dbReference type="Gene3D" id="3.30.70.100">
    <property type="match status" value="1"/>
</dbReference>
<evidence type="ECO:0000313" key="2">
    <source>
        <dbReference type="Proteomes" id="UP000053029"/>
    </source>
</evidence>
<dbReference type="OrthoDB" id="3508947at2759"/>
<dbReference type="GeneID" id="25304497"/>
<evidence type="ECO:0000313" key="1">
    <source>
        <dbReference type="EMBL" id="KIW81981.1"/>
    </source>
</evidence>
<dbReference type="HOGENOM" id="CLU_106361_0_0_1"/>
<dbReference type="AlphaFoldDB" id="A0A0D2DW27"/>
<organism evidence="1 2">
    <name type="scientific">Fonsecaea pedrosoi CBS 271.37</name>
    <dbReference type="NCBI Taxonomy" id="1442368"/>
    <lineage>
        <taxon>Eukaryota</taxon>
        <taxon>Fungi</taxon>
        <taxon>Dikarya</taxon>
        <taxon>Ascomycota</taxon>
        <taxon>Pezizomycotina</taxon>
        <taxon>Eurotiomycetes</taxon>
        <taxon>Chaetothyriomycetidae</taxon>
        <taxon>Chaetothyriales</taxon>
        <taxon>Herpotrichiellaceae</taxon>
        <taxon>Fonsecaea</taxon>
    </lineage>
</organism>
<sequence length="263" mass="29517">MGAPLFFVIARVVSRDGALEKGRRKERTPIECANVLNDLSFLIAQWREVLAGLCKVSKTERYSNSYYWGHDLDGETDTLWGLEGYYHATGFFLDHVSSDEFKAEMRKVDDAKLLRTVQGIGSPDYDLRYYDLFGGFLTRKDDPDRDRQDSFVCVVHFSAVEGARKQLLGIAADGADLVEATAGNGVAPFGAVQSFAVLKEVNDLSLVSLYVRTRSQEAWEALEASDIFQRLLDHVKPITTKTEKHRSQAFIGHINQDCLTRAL</sequence>